<accession>A0A422QKD5</accession>
<dbReference type="EMBL" id="JSAB01000117">
    <property type="protein sequence ID" value="RNF30428.1"/>
    <property type="molecule type" value="Genomic_DNA"/>
</dbReference>
<dbReference type="OrthoDB" id="8747459at2"/>
<organism evidence="2 3">
    <name type="scientific">Massilia aurea</name>
    <dbReference type="NCBI Taxonomy" id="373040"/>
    <lineage>
        <taxon>Bacteria</taxon>
        <taxon>Pseudomonadati</taxon>
        <taxon>Pseudomonadota</taxon>
        <taxon>Betaproteobacteria</taxon>
        <taxon>Burkholderiales</taxon>
        <taxon>Oxalobacteraceae</taxon>
        <taxon>Telluria group</taxon>
        <taxon>Massilia</taxon>
    </lineage>
</organism>
<dbReference type="RefSeq" id="WP_148044010.1">
    <property type="nucleotide sequence ID" value="NZ_JSAB01000117.1"/>
</dbReference>
<feature type="signal peptide" evidence="1">
    <location>
        <begin position="1"/>
        <end position="23"/>
    </location>
</feature>
<comment type="caution">
    <text evidence="2">The sequence shown here is derived from an EMBL/GenBank/DDBJ whole genome shotgun (WGS) entry which is preliminary data.</text>
</comment>
<proteinExistence type="predicted"/>
<dbReference type="Proteomes" id="UP000283254">
    <property type="component" value="Unassembled WGS sequence"/>
</dbReference>
<gene>
    <name evidence="2" type="ORF">NM04_12605</name>
</gene>
<reference evidence="2" key="1">
    <citation type="submission" date="2014-10" db="EMBL/GenBank/DDBJ databases">
        <title>Massilia sp. genome.</title>
        <authorList>
            <person name="Xu B."/>
            <person name="Dai L."/>
            <person name="Huang Z."/>
        </authorList>
    </citation>
    <scope>NUCLEOTIDE SEQUENCE [LARGE SCALE GENOMIC DNA]</scope>
    <source>
        <strain evidence="2">CFS-1</strain>
    </source>
</reference>
<keyword evidence="3" id="KW-1185">Reference proteome</keyword>
<protein>
    <submittedName>
        <fullName evidence="2">Uncharacterized protein</fullName>
    </submittedName>
</protein>
<sequence length="267" mass="28000">MNKISRLLAAVLSTAFFTQAALAAQIGNADVIKLLGAGMPEEVVLQAIEAGNGKFDTSANALIALKAKGATPNILKAILAAATSGEKPSSAAQAKSSSSSSYNPEEITLVLDGQSSSLQYIIPQTRTAARALGFGGMATYATLSGEKAQRRIAGNPEFIVSVPRNAQANNYLTLANFAVRNNGTREVMTGGGYMSYSSGINKSRVVPVTIEPLADQSAARDGFILHKITPVSPMVKGEYALVLYTGEMRTSGFFTQAANSYFDFGVD</sequence>
<dbReference type="AlphaFoldDB" id="A0A422QKD5"/>
<evidence type="ECO:0000256" key="1">
    <source>
        <dbReference type="SAM" id="SignalP"/>
    </source>
</evidence>
<keyword evidence="1" id="KW-0732">Signal</keyword>
<name>A0A422QKD5_9BURK</name>
<evidence type="ECO:0000313" key="3">
    <source>
        <dbReference type="Proteomes" id="UP000283254"/>
    </source>
</evidence>
<evidence type="ECO:0000313" key="2">
    <source>
        <dbReference type="EMBL" id="RNF30428.1"/>
    </source>
</evidence>
<feature type="chain" id="PRO_5019550478" evidence="1">
    <location>
        <begin position="24"/>
        <end position="267"/>
    </location>
</feature>